<accession>A0ABQ8EW39</accession>
<dbReference type="SUPFAM" id="SSF51445">
    <property type="entry name" value="(Trans)glycosidases"/>
    <property type="match status" value="1"/>
</dbReference>
<dbReference type="InterPro" id="IPR017853">
    <property type="entry name" value="GH"/>
</dbReference>
<dbReference type="PANTHER" id="PTHR31308:SF5">
    <property type="entry name" value="ERGOSTERYL-BETA-GLUCOSIDASE"/>
    <property type="match status" value="1"/>
</dbReference>
<dbReference type="Pfam" id="PF00150">
    <property type="entry name" value="Cellulase"/>
    <property type="match status" value="1"/>
</dbReference>
<dbReference type="InterPro" id="IPR013780">
    <property type="entry name" value="Glyco_hydro_b"/>
</dbReference>
<proteinExistence type="inferred from homology"/>
<keyword evidence="2" id="KW-0378">Hydrolase</keyword>
<evidence type="ECO:0008006" key="9">
    <source>
        <dbReference type="Google" id="ProtNLM"/>
    </source>
</evidence>
<evidence type="ECO:0000259" key="6">
    <source>
        <dbReference type="Pfam" id="PF18564"/>
    </source>
</evidence>
<dbReference type="Pfam" id="PF18564">
    <property type="entry name" value="Glyco_hydro_5_C"/>
    <property type="match status" value="1"/>
</dbReference>
<evidence type="ECO:0000259" key="5">
    <source>
        <dbReference type="Pfam" id="PF00150"/>
    </source>
</evidence>
<evidence type="ECO:0000256" key="2">
    <source>
        <dbReference type="ARBA" id="ARBA00022801"/>
    </source>
</evidence>
<keyword evidence="3" id="KW-0326">Glycosidase</keyword>
<comment type="similarity">
    <text evidence="1">Belongs to the glycosyl hydrolase 5 (cellulase A) family.</text>
</comment>
<dbReference type="InterPro" id="IPR052066">
    <property type="entry name" value="Glycosphingolipid_Hydrolases"/>
</dbReference>
<dbReference type="PANTHER" id="PTHR31308">
    <property type="match status" value="1"/>
</dbReference>
<evidence type="ECO:0000256" key="3">
    <source>
        <dbReference type="ARBA" id="ARBA00023295"/>
    </source>
</evidence>
<dbReference type="Gene3D" id="2.60.40.1180">
    <property type="entry name" value="Golgi alpha-mannosidase II"/>
    <property type="match status" value="1"/>
</dbReference>
<feature type="domain" description="Glycoside hydrolase family 5 C-terminal" evidence="6">
    <location>
        <begin position="693"/>
        <end position="764"/>
    </location>
</feature>
<dbReference type="EMBL" id="JAFCIX010000555">
    <property type="protein sequence ID" value="KAH6587605.1"/>
    <property type="molecule type" value="Genomic_DNA"/>
</dbReference>
<feature type="domain" description="Glycoside hydrolase family 5" evidence="5">
    <location>
        <begin position="80"/>
        <end position="151"/>
    </location>
</feature>
<reference evidence="7 8" key="1">
    <citation type="submission" date="2021-02" db="EMBL/GenBank/DDBJ databases">
        <title>Variation within the Batrachochytrium salamandrivorans European outbreak.</title>
        <authorList>
            <person name="Kelly M."/>
            <person name="Pasmans F."/>
            <person name="Shea T.P."/>
            <person name="Munoz J.F."/>
            <person name="Carranza S."/>
            <person name="Cuomo C.A."/>
            <person name="Martel A."/>
        </authorList>
    </citation>
    <scope>NUCLEOTIDE SEQUENCE [LARGE SCALE GENOMIC DNA]</scope>
    <source>
        <strain evidence="7 8">AMFP18/2</strain>
    </source>
</reference>
<protein>
    <recommendedName>
        <fullName evidence="9">Glycoside hydrolase family 5 domain-containing protein</fullName>
    </recommendedName>
</protein>
<name>A0ABQ8EW39_9FUNG</name>
<feature type="region of interest" description="Disordered" evidence="4">
    <location>
        <begin position="759"/>
        <end position="778"/>
    </location>
</feature>
<dbReference type="InterPro" id="IPR001547">
    <property type="entry name" value="Glyco_hydro_5"/>
</dbReference>
<dbReference type="Gene3D" id="3.20.20.80">
    <property type="entry name" value="Glycosidases"/>
    <property type="match status" value="1"/>
</dbReference>
<dbReference type="Proteomes" id="UP001648503">
    <property type="component" value="Unassembled WGS sequence"/>
</dbReference>
<evidence type="ECO:0000256" key="4">
    <source>
        <dbReference type="SAM" id="MobiDB-lite"/>
    </source>
</evidence>
<evidence type="ECO:0000313" key="7">
    <source>
        <dbReference type="EMBL" id="KAH6587605.1"/>
    </source>
</evidence>
<dbReference type="InterPro" id="IPR041036">
    <property type="entry name" value="GH5_C"/>
</dbReference>
<comment type="caution">
    <text evidence="7">The sequence shown here is derived from an EMBL/GenBank/DDBJ whole genome shotgun (WGS) entry which is preliminary data.</text>
</comment>
<evidence type="ECO:0000256" key="1">
    <source>
        <dbReference type="ARBA" id="ARBA00005641"/>
    </source>
</evidence>
<feature type="region of interest" description="Disordered" evidence="4">
    <location>
        <begin position="633"/>
        <end position="655"/>
    </location>
</feature>
<keyword evidence="8" id="KW-1185">Reference proteome</keyword>
<sequence length="893" mass="96731">MAPQMTTDPSVDLPVPHTTATGPLLAKSTRFFVDATTGRSIFLRGVNLSGNVKQPFTPRLPSHSSATEDFFDSRNVSFVGRPFPLAEADQHFARLHSWGFNFLRFNITWEAIEHSGPGIYDDEYIQYVIQILLKAKQYGFRVFIDPHQDVWSRHCGGSGAPGWTLDLVGLNPRHFAPTNAAIVQNVYPDPTHYPKMIWATNYYKLAAATMFTLFFAGRTFAPKCVIDGVNVQDYLQSHYLNAVLALASAIHNTPGLEDDVVVGYDTLNEPSSGYIGCKDINILMESQELRKGLTPTPLQTMVLGHGTACDSVQIWDVGSFGPAKVATRKVDPSGTRAWKADTPCIWAAHGVWDPLTQTAIVPDYFASNPATGAAVDFLVDFWSPFVQMFLAGIRRVHSAAIIFVEPPVNAYPPLLTASTTTTTTSTTNSPDMTTAYESDATSTSHVLSGGLCFAPHWYDGLTLITKHFNTWYTVDYLGFLRGNYSSVAFALRFGDAGIRSAFQSQLQLLMQEGLDRMGNYPCIIGEIGIPFDMDDKNAYLTGDYTSQTQALDANMWALERSLLNFTLWNYCADNTNLWGDQWNGEDLSIWSPPIAMVVVKSIDDFELVDDGGSQSVSAMTTIISSENGSMKDSSYANGTGTGTGTEKNGGIPANGASGSNAMNTVGADTLYPGARCGSTVLDAGARALLAFSRPFAIQTPGTPISMEFQLSTKQFTYTFEHAVDSSGAWIGDSRLFSGDGRHSTTEIYLPRVHFFSNKSNTSSSSAGGGGGDGDGDGDSHSRAVCVVQVWVSHGVWNIHPDLQRCVWQCGCSPSSSHLSALVAPVASTPHAVIRHTIRISALTRDLASHIPTNSQNIVGGTLLLVESDPLQGRSIPGSSGEDTMELCPQCSLM</sequence>
<gene>
    <name evidence="7" type="ORF">BASA50_011209</name>
</gene>
<evidence type="ECO:0000313" key="8">
    <source>
        <dbReference type="Proteomes" id="UP001648503"/>
    </source>
</evidence>
<organism evidence="7 8">
    <name type="scientific">Batrachochytrium salamandrivorans</name>
    <dbReference type="NCBI Taxonomy" id="1357716"/>
    <lineage>
        <taxon>Eukaryota</taxon>
        <taxon>Fungi</taxon>
        <taxon>Fungi incertae sedis</taxon>
        <taxon>Chytridiomycota</taxon>
        <taxon>Chytridiomycota incertae sedis</taxon>
        <taxon>Chytridiomycetes</taxon>
        <taxon>Rhizophydiales</taxon>
        <taxon>Rhizophydiales incertae sedis</taxon>
        <taxon>Batrachochytrium</taxon>
    </lineage>
</organism>